<gene>
    <name evidence="1" type="ORF">CWI82_03010</name>
</gene>
<sequence length="397" mass="46417">MLRIRSYSILKLLLLVVILSPAKDILEFYAVLFLLVVFTIGLYGVSVTRFDVYCLLVFFLVLFLLFIFRYFIIGIENFDYRDILEYGRVFFLVIIYISVKKIRLNLSDLILILKVYLLTDFVLSSFQFFDVGGRLIDLATDLYSTRSHVENALYISRRSLGLSPDPGTHGLMVLFITIILSVNYFFQLNSHRSNDLIYILIGYVTILMSQSQTAFVGLLFFVFTLIFTLFYYRNYLISRRRAVLFLCLLVLLAACVIIMFSNELRYLFTLFSQGLERSSYQARGEKTIYIWHLMSESPLGLISGYGKEFFGNYSRAMDNEHLYILAVWGLVIYSIFAISLLFSILRYFKRENSISLFFTLPFIIGIPLAWPSSYYLVPKISLLLVIFYTHYRQERNL</sequence>
<name>A0ACD2HKC9_9GAMM</name>
<organism evidence="1 2">
    <name type="scientific">Pseudidiomarina tainanensis</name>
    <dbReference type="NCBI Taxonomy" id="502365"/>
    <lineage>
        <taxon>Bacteria</taxon>
        <taxon>Pseudomonadati</taxon>
        <taxon>Pseudomonadota</taxon>
        <taxon>Gammaproteobacteria</taxon>
        <taxon>Alteromonadales</taxon>
        <taxon>Idiomarinaceae</taxon>
        <taxon>Pseudidiomarina</taxon>
    </lineage>
</organism>
<accession>A0ACD2HKC9</accession>
<evidence type="ECO:0000313" key="1">
    <source>
        <dbReference type="EMBL" id="RZQ56295.1"/>
    </source>
</evidence>
<reference evidence="1" key="1">
    <citation type="submission" date="2017-11" db="EMBL/GenBank/DDBJ databases">
        <title>Comparative genomic and phylogenomic analyses of the family Idiomarinaceae.</title>
        <authorList>
            <person name="Liu Y."/>
            <person name="Shao Z."/>
        </authorList>
    </citation>
    <scope>NUCLEOTIDE SEQUENCE</scope>
    <source>
        <strain evidence="1">PIN1</strain>
    </source>
</reference>
<comment type="caution">
    <text evidence="1">The sequence shown here is derived from an EMBL/GenBank/DDBJ whole genome shotgun (WGS) entry which is preliminary data.</text>
</comment>
<dbReference type="Proteomes" id="UP000293092">
    <property type="component" value="Unassembled WGS sequence"/>
</dbReference>
<keyword evidence="2" id="KW-1185">Reference proteome</keyword>
<protein>
    <submittedName>
        <fullName evidence="1">Uncharacterized protein</fullName>
    </submittedName>
</protein>
<evidence type="ECO:0000313" key="2">
    <source>
        <dbReference type="Proteomes" id="UP000293092"/>
    </source>
</evidence>
<dbReference type="EMBL" id="PIQJ01000001">
    <property type="protein sequence ID" value="RZQ56295.1"/>
    <property type="molecule type" value="Genomic_DNA"/>
</dbReference>
<proteinExistence type="predicted"/>